<protein>
    <recommendedName>
        <fullName evidence="3">CTP synthase (glutamine hydrolyzing)</fullName>
        <ecNumber evidence="3">6.3.4.2</ecNumber>
    </recommendedName>
</protein>
<dbReference type="GO" id="GO:0044210">
    <property type="term" value="P:'de novo' CTP biosynthetic process"/>
    <property type="evidence" value="ECO:0007669"/>
    <property type="project" value="UniProtKB-UniPathway"/>
</dbReference>
<keyword evidence="6" id="KW-0067">ATP-binding</keyword>
<comment type="similarity">
    <text evidence="2">Belongs to the CTP synthase family.</text>
</comment>
<dbReference type="PANTHER" id="PTHR11550:SF0">
    <property type="entry name" value="CTP SYNTHASE-RELATED"/>
    <property type="match status" value="1"/>
</dbReference>
<evidence type="ECO:0000256" key="4">
    <source>
        <dbReference type="ARBA" id="ARBA00022598"/>
    </source>
</evidence>
<dbReference type="InterPro" id="IPR029062">
    <property type="entry name" value="Class_I_gatase-like"/>
</dbReference>
<comment type="pathway">
    <text evidence="1">Pyrimidine metabolism; CTP biosynthesis via de novo pathway; CTP from UDP: step 2/2.</text>
</comment>
<dbReference type="GO" id="GO:0003883">
    <property type="term" value="F:CTP synthase activity"/>
    <property type="evidence" value="ECO:0007669"/>
    <property type="project" value="UniProtKB-EC"/>
</dbReference>
<dbReference type="SUPFAM" id="SSF52317">
    <property type="entry name" value="Class I glutamine amidotransferase-like"/>
    <property type="match status" value="1"/>
</dbReference>
<dbReference type="EMBL" id="LAZR01010286">
    <property type="protein sequence ID" value="KKM67792.1"/>
    <property type="molecule type" value="Genomic_DNA"/>
</dbReference>
<comment type="catalytic activity">
    <reaction evidence="9">
        <text>UTP + L-glutamine + ATP + H2O = CTP + L-glutamate + ADP + phosphate + 2 H(+)</text>
        <dbReference type="Rhea" id="RHEA:26426"/>
        <dbReference type="ChEBI" id="CHEBI:15377"/>
        <dbReference type="ChEBI" id="CHEBI:15378"/>
        <dbReference type="ChEBI" id="CHEBI:29985"/>
        <dbReference type="ChEBI" id="CHEBI:30616"/>
        <dbReference type="ChEBI" id="CHEBI:37563"/>
        <dbReference type="ChEBI" id="CHEBI:43474"/>
        <dbReference type="ChEBI" id="CHEBI:46398"/>
        <dbReference type="ChEBI" id="CHEBI:58359"/>
        <dbReference type="ChEBI" id="CHEBI:456216"/>
        <dbReference type="EC" id="6.3.4.2"/>
    </reaction>
</comment>
<reference evidence="11" key="1">
    <citation type="journal article" date="2015" name="Nature">
        <title>Complex archaea that bridge the gap between prokaryotes and eukaryotes.</title>
        <authorList>
            <person name="Spang A."/>
            <person name="Saw J.H."/>
            <person name="Jorgensen S.L."/>
            <person name="Zaremba-Niedzwiedzka K."/>
            <person name="Martijn J."/>
            <person name="Lind A.E."/>
            <person name="van Eijk R."/>
            <person name="Schleper C."/>
            <person name="Guy L."/>
            <person name="Ettema T.J."/>
        </authorList>
    </citation>
    <scope>NUCLEOTIDE SEQUENCE</scope>
</reference>
<organism evidence="11">
    <name type="scientific">marine sediment metagenome</name>
    <dbReference type="NCBI Taxonomy" id="412755"/>
    <lineage>
        <taxon>unclassified sequences</taxon>
        <taxon>metagenomes</taxon>
        <taxon>ecological metagenomes</taxon>
    </lineage>
</organism>
<evidence type="ECO:0000256" key="2">
    <source>
        <dbReference type="ARBA" id="ARBA00007533"/>
    </source>
</evidence>
<keyword evidence="7" id="KW-0315">Glutamine amidotransferase</keyword>
<name>A0A0F9MFA0_9ZZZZ</name>
<dbReference type="Pfam" id="PF00117">
    <property type="entry name" value="GATase"/>
    <property type="match status" value="1"/>
</dbReference>
<evidence type="ECO:0000256" key="7">
    <source>
        <dbReference type="ARBA" id="ARBA00022962"/>
    </source>
</evidence>
<accession>A0A0F9MFA0</accession>
<dbReference type="GO" id="GO:0042802">
    <property type="term" value="F:identical protein binding"/>
    <property type="evidence" value="ECO:0007669"/>
    <property type="project" value="TreeGrafter"/>
</dbReference>
<dbReference type="InterPro" id="IPR004468">
    <property type="entry name" value="CTP_synthase"/>
</dbReference>
<evidence type="ECO:0000256" key="6">
    <source>
        <dbReference type="ARBA" id="ARBA00022840"/>
    </source>
</evidence>
<dbReference type="UniPathway" id="UPA00159">
    <property type="reaction ID" value="UER00277"/>
</dbReference>
<evidence type="ECO:0000313" key="11">
    <source>
        <dbReference type="EMBL" id="KKM67792.1"/>
    </source>
</evidence>
<dbReference type="Gene3D" id="3.40.50.880">
    <property type="match status" value="1"/>
</dbReference>
<dbReference type="GO" id="GO:0019856">
    <property type="term" value="P:pyrimidine nucleobase biosynthetic process"/>
    <property type="evidence" value="ECO:0007669"/>
    <property type="project" value="TreeGrafter"/>
</dbReference>
<evidence type="ECO:0000256" key="3">
    <source>
        <dbReference type="ARBA" id="ARBA00012291"/>
    </source>
</evidence>
<dbReference type="GO" id="GO:0005524">
    <property type="term" value="F:ATP binding"/>
    <property type="evidence" value="ECO:0007669"/>
    <property type="project" value="UniProtKB-KW"/>
</dbReference>
<dbReference type="AlphaFoldDB" id="A0A0F9MFA0"/>
<keyword evidence="8" id="KW-0665">Pyrimidine biosynthesis</keyword>
<proteinExistence type="inferred from homology"/>
<evidence type="ECO:0000259" key="10">
    <source>
        <dbReference type="Pfam" id="PF00117"/>
    </source>
</evidence>
<evidence type="ECO:0000256" key="9">
    <source>
        <dbReference type="ARBA" id="ARBA00047781"/>
    </source>
</evidence>
<comment type="caution">
    <text evidence="11">The sequence shown here is derived from an EMBL/GenBank/DDBJ whole genome shotgun (WGS) entry which is preliminary data.</text>
</comment>
<keyword evidence="5" id="KW-0547">Nucleotide-binding</keyword>
<dbReference type="InterPro" id="IPR017926">
    <property type="entry name" value="GATASE"/>
</dbReference>
<dbReference type="GO" id="GO:0005829">
    <property type="term" value="C:cytosol"/>
    <property type="evidence" value="ECO:0007669"/>
    <property type="project" value="TreeGrafter"/>
</dbReference>
<evidence type="ECO:0000256" key="1">
    <source>
        <dbReference type="ARBA" id="ARBA00005171"/>
    </source>
</evidence>
<dbReference type="PANTHER" id="PTHR11550">
    <property type="entry name" value="CTP SYNTHASE"/>
    <property type="match status" value="1"/>
</dbReference>
<feature type="domain" description="Glutamine amidotransferase" evidence="10">
    <location>
        <begin position="22"/>
        <end position="173"/>
    </location>
</feature>
<dbReference type="EC" id="6.3.4.2" evidence="3"/>
<gene>
    <name evidence="11" type="ORF">LCGC14_1467570</name>
</gene>
<evidence type="ECO:0000256" key="5">
    <source>
        <dbReference type="ARBA" id="ARBA00022741"/>
    </source>
</evidence>
<sequence>MTLKLAVIGDFNPKSETHLATNKAILHSKALLKCELDSIWVHSVDATAEIISQFDGFLIAPGGPFKNMENIIYSIQYARENDLPCLGTCGGFQHIMLEYARNILGLKSAQHEEYDPNSSELFITKLSCSLKGREMELDLVPGSKVASLYGKKQVTEKYYCNFGVNPNYLEIIKNGPINIVGSDRKGEIRIVEYPDHAFIIGTLYVPQVQSINSTPHPLITGLVEAIIIRSTIKFITD</sequence>
<dbReference type="NCBIfam" id="NF004836">
    <property type="entry name" value="PRK06186.1"/>
    <property type="match status" value="1"/>
</dbReference>
<keyword evidence="4" id="KW-0436">Ligase</keyword>
<evidence type="ECO:0000256" key="8">
    <source>
        <dbReference type="ARBA" id="ARBA00022975"/>
    </source>
</evidence>